<reference evidence="12" key="1">
    <citation type="journal article" date="2011" name="Environ. Microbiol.">
        <title>Time-series analyses of Monterey Bay coastal microbial picoplankton using a 'genome proxy' microarray.</title>
        <authorList>
            <person name="Rich V.I."/>
            <person name="Pham V.D."/>
            <person name="Eppley J."/>
            <person name="Shi Y."/>
            <person name="DeLong E.F."/>
        </authorList>
    </citation>
    <scope>NUCLEOTIDE SEQUENCE</scope>
</reference>
<comment type="similarity">
    <text evidence="10">Belongs to the AccA family.</text>
</comment>
<accession>E0XZF8</accession>
<keyword evidence="6 10" id="KW-0067">ATP-binding</keyword>
<dbReference type="NCBIfam" id="NF041504">
    <property type="entry name" value="AccA_sub"/>
    <property type="match status" value="1"/>
</dbReference>
<feature type="domain" description="CoA carboxyltransferase C-terminal" evidence="11">
    <location>
        <begin position="42"/>
        <end position="292"/>
    </location>
</feature>
<evidence type="ECO:0000256" key="7">
    <source>
        <dbReference type="ARBA" id="ARBA00023098"/>
    </source>
</evidence>
<evidence type="ECO:0000259" key="11">
    <source>
        <dbReference type="PROSITE" id="PS50989"/>
    </source>
</evidence>
<dbReference type="InterPro" id="IPR001095">
    <property type="entry name" value="Acetyl_CoA_COase_a_su"/>
</dbReference>
<dbReference type="GO" id="GO:0016743">
    <property type="term" value="F:carboxyl- or carbamoyltransferase activity"/>
    <property type="evidence" value="ECO:0007669"/>
    <property type="project" value="UniProtKB-UniRule"/>
</dbReference>
<keyword evidence="8 10" id="KW-0275">Fatty acid biosynthesis</keyword>
<sequence length="318" mass="34787">MRHFLDFEKPIAALEGKIQELRHLGSDSGLNIADEIGKLQSRIDKELKQTYTKLGPWQKVQVARHPERPKLVQIIDQLFTEFTELSGDRNFKEDFAIIGGLARFRGRPVIVMGTEKGSTTEERIKRNFGMVRPEGYRKAIRLMQLAEQFGLPVISFVDTAGAYPGRGAEERGQAEAIARSIQACLNLKTPLISAIIGEGGSGGAIALATGNKVIMFEHAVYSVISPEGCASILWRSSDKAETASEALRLTAADMMQLGIIDQIVDEPVGGAHRDVAAALLNMSDAIEQELVALDALSPDELRANRRDKYVAMGEKSLA</sequence>
<dbReference type="GO" id="GO:2001295">
    <property type="term" value="P:malonyl-CoA biosynthetic process"/>
    <property type="evidence" value="ECO:0007669"/>
    <property type="project" value="UniProtKB-UniRule"/>
</dbReference>
<dbReference type="PRINTS" id="PR01069">
    <property type="entry name" value="ACCCTRFRASEA"/>
</dbReference>
<proteinExistence type="inferred from homology"/>
<keyword evidence="5 10" id="KW-0276">Fatty acid metabolism</keyword>
<evidence type="ECO:0000256" key="5">
    <source>
        <dbReference type="ARBA" id="ARBA00022832"/>
    </source>
</evidence>
<protein>
    <recommendedName>
        <fullName evidence="10">Acetyl-coenzyme A carboxylase carboxyl transferase subunit alpha</fullName>
        <shortName evidence="10">ACCase subunit alpha</shortName>
        <shortName evidence="10">Acetyl-CoA carboxylase carboxyltransferase subunit alpha</shortName>
        <ecNumber evidence="10">2.1.3.15</ecNumber>
    </recommendedName>
</protein>
<evidence type="ECO:0000256" key="6">
    <source>
        <dbReference type="ARBA" id="ARBA00022840"/>
    </source>
</evidence>
<evidence type="ECO:0000256" key="4">
    <source>
        <dbReference type="ARBA" id="ARBA00022741"/>
    </source>
</evidence>
<dbReference type="NCBIfam" id="NF004344">
    <property type="entry name" value="PRK05724.1"/>
    <property type="match status" value="1"/>
</dbReference>
<dbReference type="PANTHER" id="PTHR42853:SF3">
    <property type="entry name" value="ACETYL-COENZYME A CARBOXYLASE CARBOXYL TRANSFERASE SUBUNIT ALPHA, CHLOROPLASTIC"/>
    <property type="match status" value="1"/>
</dbReference>
<evidence type="ECO:0000256" key="10">
    <source>
        <dbReference type="HAMAP-Rule" id="MF_00823"/>
    </source>
</evidence>
<evidence type="ECO:0000256" key="9">
    <source>
        <dbReference type="ARBA" id="ARBA00049152"/>
    </source>
</evidence>
<evidence type="ECO:0000256" key="3">
    <source>
        <dbReference type="ARBA" id="ARBA00022679"/>
    </source>
</evidence>
<dbReference type="InterPro" id="IPR011763">
    <property type="entry name" value="COA_CT_C"/>
</dbReference>
<comment type="subcellular location">
    <subcellularLocation>
        <location evidence="10">Cytoplasm</location>
    </subcellularLocation>
</comment>
<dbReference type="GO" id="GO:0009317">
    <property type="term" value="C:acetyl-CoA carboxylase complex"/>
    <property type="evidence" value="ECO:0007669"/>
    <property type="project" value="InterPro"/>
</dbReference>
<keyword evidence="3 10" id="KW-0808">Transferase</keyword>
<comment type="function">
    <text evidence="10">Component of the acetyl coenzyme A carboxylase (ACC) complex. First, biotin carboxylase catalyzes the carboxylation of biotin on its carrier protein (BCCP) and then the CO(2) group is transferred by the carboxyltransferase to acetyl-CoA to form malonyl-CoA.</text>
</comment>
<dbReference type="NCBIfam" id="TIGR00513">
    <property type="entry name" value="accA"/>
    <property type="match status" value="1"/>
</dbReference>
<dbReference type="Gene3D" id="3.90.226.10">
    <property type="entry name" value="2-enoyl-CoA Hydratase, Chain A, domain 1"/>
    <property type="match status" value="1"/>
</dbReference>
<name>E0XZF8_9PROT</name>
<keyword evidence="4 10" id="KW-0547">Nucleotide-binding</keyword>
<evidence type="ECO:0000256" key="1">
    <source>
        <dbReference type="ARBA" id="ARBA00004956"/>
    </source>
</evidence>
<organism evidence="12">
    <name type="scientific">uncultured alpha proteobacterium EB000_37G09</name>
    <dbReference type="NCBI Taxonomy" id="710792"/>
    <lineage>
        <taxon>Bacteria</taxon>
        <taxon>Pseudomonadati</taxon>
        <taxon>Pseudomonadota</taxon>
        <taxon>Alphaproteobacteria</taxon>
        <taxon>environmental samples</taxon>
    </lineage>
</organism>
<dbReference type="UniPathway" id="UPA00655">
    <property type="reaction ID" value="UER00711"/>
</dbReference>
<keyword evidence="10" id="KW-0963">Cytoplasm</keyword>
<comment type="pathway">
    <text evidence="1 10">Lipid metabolism; malonyl-CoA biosynthesis; malonyl-CoA from acetyl-CoA: step 1/1.</text>
</comment>
<comment type="catalytic activity">
    <reaction evidence="9 10">
        <text>N(6)-carboxybiotinyl-L-lysyl-[protein] + acetyl-CoA = N(6)-biotinyl-L-lysyl-[protein] + malonyl-CoA</text>
        <dbReference type="Rhea" id="RHEA:54728"/>
        <dbReference type="Rhea" id="RHEA-COMP:10505"/>
        <dbReference type="Rhea" id="RHEA-COMP:10506"/>
        <dbReference type="ChEBI" id="CHEBI:57288"/>
        <dbReference type="ChEBI" id="CHEBI:57384"/>
        <dbReference type="ChEBI" id="CHEBI:83144"/>
        <dbReference type="ChEBI" id="CHEBI:83145"/>
        <dbReference type="EC" id="2.1.3.15"/>
    </reaction>
</comment>
<dbReference type="GO" id="GO:0006633">
    <property type="term" value="P:fatty acid biosynthetic process"/>
    <property type="evidence" value="ECO:0007669"/>
    <property type="project" value="UniProtKB-KW"/>
</dbReference>
<evidence type="ECO:0000313" key="12">
    <source>
        <dbReference type="EMBL" id="ADI19799.1"/>
    </source>
</evidence>
<comment type="subunit">
    <text evidence="10">Acetyl-CoA carboxylase is a heterohexamer composed of biotin carboxyl carrier protein (AccB), biotin carboxylase (AccC) and two subunits each of ACCase subunit alpha (AccA) and ACCase subunit beta (AccD).</text>
</comment>
<dbReference type="EMBL" id="GU474933">
    <property type="protein sequence ID" value="ADI19799.1"/>
    <property type="molecule type" value="Genomic_DNA"/>
</dbReference>
<dbReference type="EC" id="2.1.3.15" evidence="10"/>
<keyword evidence="2 10" id="KW-0444">Lipid biosynthesis</keyword>
<dbReference type="PROSITE" id="PS50989">
    <property type="entry name" value="COA_CT_CTER"/>
    <property type="match status" value="1"/>
</dbReference>
<dbReference type="AlphaFoldDB" id="E0XZF8"/>
<dbReference type="HAMAP" id="MF_00823">
    <property type="entry name" value="AcetylCoA_CT_alpha"/>
    <property type="match status" value="1"/>
</dbReference>
<dbReference type="GO" id="GO:0003989">
    <property type="term" value="F:acetyl-CoA carboxylase activity"/>
    <property type="evidence" value="ECO:0007669"/>
    <property type="project" value="InterPro"/>
</dbReference>
<dbReference type="GO" id="GO:0005524">
    <property type="term" value="F:ATP binding"/>
    <property type="evidence" value="ECO:0007669"/>
    <property type="project" value="UniProtKB-KW"/>
</dbReference>
<evidence type="ECO:0000256" key="2">
    <source>
        <dbReference type="ARBA" id="ARBA00022516"/>
    </source>
</evidence>
<dbReference type="Pfam" id="PF03255">
    <property type="entry name" value="ACCA"/>
    <property type="match status" value="1"/>
</dbReference>
<dbReference type="PANTHER" id="PTHR42853">
    <property type="entry name" value="ACETYL-COENZYME A CARBOXYLASE CARBOXYL TRANSFERASE SUBUNIT ALPHA"/>
    <property type="match status" value="1"/>
</dbReference>
<dbReference type="InterPro" id="IPR029045">
    <property type="entry name" value="ClpP/crotonase-like_dom_sf"/>
</dbReference>
<keyword evidence="7 10" id="KW-0443">Lipid metabolism</keyword>
<gene>
    <name evidence="10" type="primary">accA</name>
</gene>
<dbReference type="SUPFAM" id="SSF52096">
    <property type="entry name" value="ClpP/crotonase"/>
    <property type="match status" value="1"/>
</dbReference>
<evidence type="ECO:0000256" key="8">
    <source>
        <dbReference type="ARBA" id="ARBA00023160"/>
    </source>
</evidence>